<protein>
    <submittedName>
        <fullName evidence="2">Retrovirus-related Pol polyprotein from transposon TNT 1-94</fullName>
    </submittedName>
</protein>
<sequence length="107" mass="12350">MKETPYANVVGCIMYAMVCTMPNIAYVVNVVNQFMANLRKAHWHTLKWTLRYLRGSLSIGLSYQGRAEMEDVITGFVDLDYARSIDTRKSFSSCRVLCQNWDTSRKL</sequence>
<dbReference type="PANTHER" id="PTHR11439">
    <property type="entry name" value="GAG-POL-RELATED RETROTRANSPOSON"/>
    <property type="match status" value="1"/>
</dbReference>
<reference evidence="2 3" key="1">
    <citation type="journal article" date="2018" name="PLoS Genet.">
        <title>Population sequencing reveals clonal diversity and ancestral inbreeding in the grapevine cultivar Chardonnay.</title>
        <authorList>
            <person name="Roach M.J."/>
            <person name="Johnson D.L."/>
            <person name="Bohlmann J."/>
            <person name="van Vuuren H.J."/>
            <person name="Jones S.J."/>
            <person name="Pretorius I.S."/>
            <person name="Schmidt S.A."/>
            <person name="Borneman A.R."/>
        </authorList>
    </citation>
    <scope>NUCLEOTIDE SEQUENCE [LARGE SCALE GENOMIC DNA]</scope>
    <source>
        <strain evidence="3">cv. Chardonnay</strain>
        <tissue evidence="2">Leaf</tissue>
    </source>
</reference>
<keyword evidence="1" id="KW-0472">Membrane</keyword>
<name>A0A438G5E2_VITVI</name>
<organism evidence="2 3">
    <name type="scientific">Vitis vinifera</name>
    <name type="common">Grape</name>
    <dbReference type="NCBI Taxonomy" id="29760"/>
    <lineage>
        <taxon>Eukaryota</taxon>
        <taxon>Viridiplantae</taxon>
        <taxon>Streptophyta</taxon>
        <taxon>Embryophyta</taxon>
        <taxon>Tracheophyta</taxon>
        <taxon>Spermatophyta</taxon>
        <taxon>Magnoliopsida</taxon>
        <taxon>eudicotyledons</taxon>
        <taxon>Gunneridae</taxon>
        <taxon>Pentapetalae</taxon>
        <taxon>rosids</taxon>
        <taxon>Vitales</taxon>
        <taxon>Vitaceae</taxon>
        <taxon>Viteae</taxon>
        <taxon>Vitis</taxon>
    </lineage>
</organism>
<keyword evidence="1" id="KW-1133">Transmembrane helix</keyword>
<dbReference type="PANTHER" id="PTHR11439:SF491">
    <property type="entry name" value="INTEGRASE CATALYTIC DOMAIN-CONTAINING PROTEIN"/>
    <property type="match status" value="1"/>
</dbReference>
<feature type="transmembrane region" description="Helical" evidence="1">
    <location>
        <begin position="6"/>
        <end position="31"/>
    </location>
</feature>
<dbReference type="EMBL" id="QGNW01000584">
    <property type="protein sequence ID" value="RVW67433.1"/>
    <property type="molecule type" value="Genomic_DNA"/>
</dbReference>
<dbReference type="AlphaFoldDB" id="A0A438G5E2"/>
<gene>
    <name evidence="2" type="primary">POLX_3732</name>
    <name evidence="2" type="ORF">CK203_065387</name>
</gene>
<dbReference type="Proteomes" id="UP000288805">
    <property type="component" value="Unassembled WGS sequence"/>
</dbReference>
<evidence type="ECO:0000256" key="1">
    <source>
        <dbReference type="SAM" id="Phobius"/>
    </source>
</evidence>
<accession>A0A438G5E2</accession>
<evidence type="ECO:0000313" key="2">
    <source>
        <dbReference type="EMBL" id="RVW67433.1"/>
    </source>
</evidence>
<comment type="caution">
    <text evidence="2">The sequence shown here is derived from an EMBL/GenBank/DDBJ whole genome shotgun (WGS) entry which is preliminary data.</text>
</comment>
<proteinExistence type="predicted"/>
<evidence type="ECO:0000313" key="3">
    <source>
        <dbReference type="Proteomes" id="UP000288805"/>
    </source>
</evidence>
<keyword evidence="1" id="KW-0812">Transmembrane</keyword>